<reference evidence="2 3" key="2">
    <citation type="journal article" date="2017" name="Nature">
        <title>The Apostasia genome and the evolution of orchids.</title>
        <authorList>
            <person name="Zhang G.Q."/>
            <person name="Liu K.W."/>
            <person name="Li Z."/>
            <person name="Lohaus R."/>
            <person name="Hsiao Y.Y."/>
            <person name="Niu S.C."/>
            <person name="Wang J.Y."/>
            <person name="Lin Y.C."/>
            <person name="Xu Q."/>
            <person name="Chen L.J."/>
            <person name="Yoshida K."/>
            <person name="Fujiwara S."/>
            <person name="Wang Z.W."/>
            <person name="Zhang Y.Q."/>
            <person name="Mitsuda N."/>
            <person name="Wang M."/>
            <person name="Liu G.H."/>
            <person name="Pecoraro L."/>
            <person name="Huang H.X."/>
            <person name="Xiao X.J."/>
            <person name="Lin M."/>
            <person name="Wu X.Y."/>
            <person name="Wu W.L."/>
            <person name="Chen Y.Y."/>
            <person name="Chang S.B."/>
            <person name="Sakamoto S."/>
            <person name="Ohme-Takagi M."/>
            <person name="Yagi M."/>
            <person name="Zeng S.J."/>
            <person name="Shen C.Y."/>
            <person name="Yeh C.M."/>
            <person name="Luo Y.B."/>
            <person name="Tsai W.C."/>
            <person name="Van de Peer Y."/>
            <person name="Liu Z.J."/>
        </authorList>
    </citation>
    <scope>NUCLEOTIDE SEQUENCE [LARGE SCALE GENOMIC DNA]</scope>
    <source>
        <tissue evidence="2">The whole plant</tissue>
    </source>
</reference>
<dbReference type="CDD" id="cd09272">
    <property type="entry name" value="RNase_HI_RT_Ty1"/>
    <property type="match status" value="1"/>
</dbReference>
<dbReference type="SUPFAM" id="SSF56672">
    <property type="entry name" value="DNA/RNA polymerases"/>
    <property type="match status" value="1"/>
</dbReference>
<feature type="domain" description="Reverse transcriptase Ty1/copia-type" evidence="1">
    <location>
        <begin position="12"/>
        <end position="254"/>
    </location>
</feature>
<organism evidence="2 3">
    <name type="scientific">Dendrobium catenatum</name>
    <dbReference type="NCBI Taxonomy" id="906689"/>
    <lineage>
        <taxon>Eukaryota</taxon>
        <taxon>Viridiplantae</taxon>
        <taxon>Streptophyta</taxon>
        <taxon>Embryophyta</taxon>
        <taxon>Tracheophyta</taxon>
        <taxon>Spermatophyta</taxon>
        <taxon>Magnoliopsida</taxon>
        <taxon>Liliopsida</taxon>
        <taxon>Asparagales</taxon>
        <taxon>Orchidaceae</taxon>
        <taxon>Epidendroideae</taxon>
        <taxon>Malaxideae</taxon>
        <taxon>Dendrobiinae</taxon>
        <taxon>Dendrobium</taxon>
    </lineage>
</organism>
<dbReference type="PANTHER" id="PTHR11439">
    <property type="entry name" value="GAG-POL-RELATED RETROTRANSPOSON"/>
    <property type="match status" value="1"/>
</dbReference>
<dbReference type="InterPro" id="IPR013103">
    <property type="entry name" value="RVT_2"/>
</dbReference>
<evidence type="ECO:0000313" key="3">
    <source>
        <dbReference type="Proteomes" id="UP000233837"/>
    </source>
</evidence>
<gene>
    <name evidence="2" type="ORF">MA16_Dca011031</name>
</gene>
<dbReference type="EMBL" id="KZ502753">
    <property type="protein sequence ID" value="PKU73341.1"/>
    <property type="molecule type" value="Genomic_DNA"/>
</dbReference>
<proteinExistence type="predicted"/>
<protein>
    <submittedName>
        <fullName evidence="2">Retrovirus-related Pol polyprotein from transposon TNT 1-94</fullName>
    </submittedName>
</protein>
<dbReference type="Proteomes" id="UP000233837">
    <property type="component" value="Unassembled WGS sequence"/>
</dbReference>
<accession>A0A2I0WCF6</accession>
<name>A0A2I0WCF6_9ASPA</name>
<dbReference type="Pfam" id="PF07727">
    <property type="entry name" value="RVT_2"/>
    <property type="match status" value="1"/>
</dbReference>
<reference evidence="2 3" key="1">
    <citation type="journal article" date="2016" name="Sci. Rep.">
        <title>The Dendrobium catenatum Lindl. genome sequence provides insights into polysaccharide synthase, floral development and adaptive evolution.</title>
        <authorList>
            <person name="Zhang G.Q."/>
            <person name="Xu Q."/>
            <person name="Bian C."/>
            <person name="Tsai W.C."/>
            <person name="Yeh C.M."/>
            <person name="Liu K.W."/>
            <person name="Yoshida K."/>
            <person name="Zhang L.S."/>
            <person name="Chang S.B."/>
            <person name="Chen F."/>
            <person name="Shi Y."/>
            <person name="Su Y.Y."/>
            <person name="Zhang Y.Q."/>
            <person name="Chen L.J."/>
            <person name="Yin Y."/>
            <person name="Lin M."/>
            <person name="Huang H."/>
            <person name="Deng H."/>
            <person name="Wang Z.W."/>
            <person name="Zhu S.L."/>
            <person name="Zhao X."/>
            <person name="Deng C."/>
            <person name="Niu S.C."/>
            <person name="Huang J."/>
            <person name="Wang M."/>
            <person name="Liu G.H."/>
            <person name="Yang H.J."/>
            <person name="Xiao X.J."/>
            <person name="Hsiao Y.Y."/>
            <person name="Wu W.L."/>
            <person name="Chen Y.Y."/>
            <person name="Mitsuda N."/>
            <person name="Ohme-Takagi M."/>
            <person name="Luo Y.B."/>
            <person name="Van de Peer Y."/>
            <person name="Liu Z.J."/>
        </authorList>
    </citation>
    <scope>NUCLEOTIDE SEQUENCE [LARGE SCALE GENOMIC DNA]</scope>
    <source>
        <tissue evidence="2">The whole plant</tissue>
    </source>
</reference>
<evidence type="ECO:0000313" key="2">
    <source>
        <dbReference type="EMBL" id="PKU73341.1"/>
    </source>
</evidence>
<dbReference type="InterPro" id="IPR043502">
    <property type="entry name" value="DNA/RNA_pol_sf"/>
</dbReference>
<keyword evidence="3" id="KW-1185">Reference proteome</keyword>
<evidence type="ECO:0000259" key="1">
    <source>
        <dbReference type="Pfam" id="PF07727"/>
    </source>
</evidence>
<dbReference type="AlphaFoldDB" id="A0A2I0WCF6"/>
<dbReference type="PANTHER" id="PTHR11439:SF463">
    <property type="entry name" value="REVERSE TRANSCRIPTASE TY1_COPIA-TYPE DOMAIN-CONTAINING PROTEIN"/>
    <property type="match status" value="1"/>
</dbReference>
<sequence>MQAEYDALHRQSTWTLVPPPTNKPVLGCKWAFKTKLLPNGQIDRYKARLVALGYDQKQGINYTETFSPVAKMRTIRLMLTVSLIRQWPMFQLDISNAFLHGDLPDDIYMRQPPGFVDSSQPHAVCKLQKSLYGLKQAPRQWFQKLTSFLQQYGFGFSRSDPSLLLFHKNNIYIYVLIYVDDLLVTGNNEAAIRNLLHDMKTQFALKILGNISLFLGIQVTRSKSGYFLSQQHYATKILNDAGYKDCKAAPTPVVPIKKQPEHISQPFSDPTLYRRLAGSLQYLSITRPDIAFATNQVCQHMQAPTEQDFKALKRILRYLKGTLSFGLPITHGSLDLRSYLDADWASDPTDRKSVSGFCTFLGPNLISWTVKKQVTVAKSSTEAEYRSLSAAASEVIWLRRLASELSIPQITPTTIHCDNTSAMAIAKNPVFHARTKHIEIDYHFIRQQLESGQITLEHISSQDQIADILTKPFSIARFLDLRSKLTIRPPNA</sequence>